<accession>A0AAE4MHD3</accession>
<dbReference type="InterPro" id="IPR006075">
    <property type="entry name" value="Asn/Gln-tRNA_Trfase_suB/E_cat"/>
</dbReference>
<keyword evidence="1 6" id="KW-0436">Ligase</keyword>
<keyword evidence="9" id="KW-1185">Reference proteome</keyword>
<dbReference type="Pfam" id="PF02938">
    <property type="entry name" value="GAD"/>
    <property type="match status" value="1"/>
</dbReference>
<dbReference type="EC" id="6.3.5.-" evidence="6"/>
<dbReference type="RefSeq" id="WP_338096767.1">
    <property type="nucleotide sequence ID" value="NZ_JAWDKB010000007.1"/>
</dbReference>
<dbReference type="AlphaFoldDB" id="A0AAE4MHD3"/>
<dbReference type="InterPro" id="IPR018027">
    <property type="entry name" value="Asn/Gln_amidotransferase"/>
</dbReference>
<dbReference type="NCBIfam" id="TIGR00134">
    <property type="entry name" value="gatE_arch"/>
    <property type="match status" value="1"/>
</dbReference>
<dbReference type="Gene3D" id="1.10.10.410">
    <property type="match status" value="1"/>
</dbReference>
<dbReference type="InterPro" id="IPR003789">
    <property type="entry name" value="Asn/Gln_tRNA_amidoTrase-B-like"/>
</dbReference>
<evidence type="ECO:0000256" key="4">
    <source>
        <dbReference type="ARBA" id="ARBA00022917"/>
    </source>
</evidence>
<dbReference type="EMBL" id="JAWDKB010000007">
    <property type="protein sequence ID" value="MDV0444269.1"/>
    <property type="molecule type" value="Genomic_DNA"/>
</dbReference>
<evidence type="ECO:0000256" key="2">
    <source>
        <dbReference type="ARBA" id="ARBA00022741"/>
    </source>
</evidence>
<comment type="subunit">
    <text evidence="6">Heterodimer of GatD and GatE.</text>
</comment>
<keyword evidence="2 6" id="KW-0547">Nucleotide-binding</keyword>
<dbReference type="Proteomes" id="UP001283212">
    <property type="component" value="Unassembled WGS sequence"/>
</dbReference>
<dbReference type="SUPFAM" id="SSF55931">
    <property type="entry name" value="Glutamine synthetase/guanido kinase"/>
    <property type="match status" value="1"/>
</dbReference>
<comment type="caution">
    <text evidence="8">The sequence shown here is derived from an EMBL/GenBank/DDBJ whole genome shotgun (WGS) entry which is preliminary data.</text>
</comment>
<keyword evidence="3 6" id="KW-0067">ATP-binding</keyword>
<feature type="domain" description="Asn/Gln amidotransferase" evidence="7">
    <location>
        <begin position="470"/>
        <end position="608"/>
    </location>
</feature>
<dbReference type="InterPro" id="IPR017959">
    <property type="entry name" value="Asn/Gln-tRNA_amidoTrfase_suB/E"/>
</dbReference>
<comment type="similarity">
    <text evidence="6">Belongs to the GatB/GatE family. GatE subfamily.</text>
</comment>
<proteinExistence type="inferred from homology"/>
<dbReference type="InterPro" id="IPR017958">
    <property type="entry name" value="Gln-tRNA_amidoTrfase_suB_CS"/>
</dbReference>
<reference evidence="8 9" key="1">
    <citation type="submission" date="2023-06" db="EMBL/GenBank/DDBJ databases">
        <title>Genome sequence of Methancorpusculaceae sp. Cs1.</title>
        <authorList>
            <person name="Protasov E."/>
            <person name="Platt K."/>
            <person name="Poehlein A."/>
            <person name="Daniel R."/>
            <person name="Brune A."/>
        </authorList>
    </citation>
    <scope>NUCLEOTIDE SEQUENCE [LARGE SCALE GENOMIC DNA]</scope>
    <source>
        <strain evidence="8 9">Cs1</strain>
    </source>
</reference>
<dbReference type="GO" id="GO:0005524">
    <property type="term" value="F:ATP binding"/>
    <property type="evidence" value="ECO:0007669"/>
    <property type="project" value="UniProtKB-KW"/>
</dbReference>
<dbReference type="InterPro" id="IPR004115">
    <property type="entry name" value="GAD-like_sf"/>
</dbReference>
<dbReference type="Gene3D" id="1.10.150.380">
    <property type="entry name" value="GatB domain, N-terminal subdomain"/>
    <property type="match status" value="1"/>
</dbReference>
<name>A0AAE4MHD3_9EURY</name>
<dbReference type="InterPro" id="IPR014746">
    <property type="entry name" value="Gln_synth/guanido_kin_cat_dom"/>
</dbReference>
<dbReference type="PANTHER" id="PTHR11659:SF2">
    <property type="entry name" value="GLUTAMYL-TRNA(GLN) AMIDOTRANSFERASE SUBUNIT E"/>
    <property type="match status" value="1"/>
</dbReference>
<dbReference type="SMART" id="SM00845">
    <property type="entry name" value="GatB_Yqey"/>
    <property type="match status" value="1"/>
</dbReference>
<dbReference type="Gene3D" id="3.30.1360.30">
    <property type="entry name" value="GAD-like domain"/>
    <property type="match status" value="1"/>
</dbReference>
<protein>
    <recommendedName>
        <fullName evidence="6">Glutamyl-tRNA(Gln) amidotransferase subunit E</fullName>
        <shortName evidence="6">Glu-ADT subunit E</shortName>
        <ecNumber evidence="6">6.3.5.-</ecNumber>
    </recommendedName>
</protein>
<evidence type="ECO:0000259" key="7">
    <source>
        <dbReference type="SMART" id="SM00845"/>
    </source>
</evidence>
<evidence type="ECO:0000256" key="1">
    <source>
        <dbReference type="ARBA" id="ARBA00022598"/>
    </source>
</evidence>
<dbReference type="GO" id="GO:0050567">
    <property type="term" value="F:glutaminyl-tRNA synthase (glutamine-hydrolyzing) activity"/>
    <property type="evidence" value="ECO:0007669"/>
    <property type="project" value="UniProtKB-UniRule"/>
</dbReference>
<dbReference type="InterPro" id="IPR029351">
    <property type="entry name" value="GAD_dom"/>
</dbReference>
<dbReference type="PROSITE" id="PS01234">
    <property type="entry name" value="GATB"/>
    <property type="match status" value="1"/>
</dbReference>
<dbReference type="Pfam" id="PF02637">
    <property type="entry name" value="GatB_Yqey"/>
    <property type="match status" value="1"/>
</dbReference>
<dbReference type="PANTHER" id="PTHR11659">
    <property type="entry name" value="GLUTAMYL-TRNA GLN AMIDOTRANSFERASE SUBUNIT B MITOCHONDRIAL AND PROKARYOTIC PET112-RELATED"/>
    <property type="match status" value="1"/>
</dbReference>
<evidence type="ECO:0000313" key="8">
    <source>
        <dbReference type="EMBL" id="MDV0444269.1"/>
    </source>
</evidence>
<dbReference type="NCBIfam" id="NF003107">
    <property type="entry name" value="PRK04028.1"/>
    <property type="match status" value="1"/>
</dbReference>
<dbReference type="GO" id="GO:0005737">
    <property type="term" value="C:cytoplasm"/>
    <property type="evidence" value="ECO:0007669"/>
    <property type="project" value="InterPro"/>
</dbReference>
<evidence type="ECO:0000313" key="9">
    <source>
        <dbReference type="Proteomes" id="UP001283212"/>
    </source>
</evidence>
<comment type="function">
    <text evidence="6">Allows the formation of correctly charged Gln-tRNA(Gln) through the transamidation of misacylated Glu-tRNA(Gln) in organisms which lack glutaminyl-tRNA synthetase. The reaction takes place in the presence of glutamine and ATP through an activated gamma-phospho-Glu-tRNA(Gln). The GatDE system is specific for glutamate and does not act on aspartate.</text>
</comment>
<organism evidence="8 9">
    <name type="scientific">Methanorbis rubei</name>
    <dbReference type="NCBI Taxonomy" id="3028300"/>
    <lineage>
        <taxon>Archaea</taxon>
        <taxon>Methanobacteriati</taxon>
        <taxon>Methanobacteriota</taxon>
        <taxon>Stenosarchaea group</taxon>
        <taxon>Methanomicrobia</taxon>
        <taxon>Methanomicrobiales</taxon>
        <taxon>Methanocorpusculaceae</taxon>
        <taxon>Methanorbis</taxon>
    </lineage>
</organism>
<dbReference type="InterPro" id="IPR023168">
    <property type="entry name" value="GatB_Yqey_C_2"/>
</dbReference>
<dbReference type="SUPFAM" id="SSF89095">
    <property type="entry name" value="GatB/YqeY motif"/>
    <property type="match status" value="1"/>
</dbReference>
<dbReference type="Pfam" id="PF02934">
    <property type="entry name" value="GatB_N"/>
    <property type="match status" value="1"/>
</dbReference>
<dbReference type="GO" id="GO:0070681">
    <property type="term" value="P:glutaminyl-tRNAGln biosynthesis via transamidation"/>
    <property type="evidence" value="ECO:0007669"/>
    <property type="project" value="TreeGrafter"/>
</dbReference>
<gene>
    <name evidence="8" type="primary">gatb</name>
    <name evidence="6" type="synonym">gatE</name>
    <name evidence="8" type="ORF">McpCs1_16710</name>
</gene>
<dbReference type="HAMAP" id="MF_00588">
    <property type="entry name" value="GatE"/>
    <property type="match status" value="1"/>
</dbReference>
<evidence type="ECO:0000256" key="3">
    <source>
        <dbReference type="ARBA" id="ARBA00022840"/>
    </source>
</evidence>
<evidence type="ECO:0000256" key="6">
    <source>
        <dbReference type="HAMAP-Rule" id="MF_00588"/>
    </source>
</evidence>
<dbReference type="GO" id="GO:0004812">
    <property type="term" value="F:aminoacyl-tRNA ligase activity"/>
    <property type="evidence" value="ECO:0007669"/>
    <property type="project" value="InterPro"/>
</dbReference>
<dbReference type="GO" id="GO:0006412">
    <property type="term" value="P:translation"/>
    <property type="evidence" value="ECO:0007669"/>
    <property type="project" value="UniProtKB-UniRule"/>
</dbReference>
<dbReference type="InterPro" id="IPR042114">
    <property type="entry name" value="GatB_C_1"/>
</dbReference>
<dbReference type="SUPFAM" id="SSF55261">
    <property type="entry name" value="GAD domain-like"/>
    <property type="match status" value="1"/>
</dbReference>
<dbReference type="InterPro" id="IPR004414">
    <property type="entry name" value="GatE"/>
</dbReference>
<evidence type="ECO:0000256" key="5">
    <source>
        <dbReference type="ARBA" id="ARBA00047913"/>
    </source>
</evidence>
<keyword evidence="4 6" id="KW-0648">Protein biosynthesis</keyword>
<sequence length="612" mass="66576">MTDFDYASLGLKAGIEIHQQLNTKEKLFSHTPTLIRDSADHTGEVRRYLRVATSEMGDVDRAAKEEMMQARLFTYYTYDTTGLVEIDEQPPAPMNPDALDLVLTIAKMFGMTPLPQIHTMRKMIVDGSATSGFQRTALVALNGAIDNTCRIETVAVEEDACQRVTDEVFSVDRLGIPLIEITTAPCMKTPEQVHDVAQYIGMTLRSTGRVKRGLGTIRQDVNVSIRDGARVEIKGVQELDLIAEVVRREVQRQLSLLAIKDELAARSALVNGEVYDVTSVFAGTQSQVLKKAKTILGTVLHGFAGLVGMEIQPNRRLGSEMSDYAKKCGVGGLFHTDELPAYGVTKEEVALLKETLGAGESDAVVIVAATEQKCRCAIQMVINRAKMAMEGIPEETRKMLEGGSTAYMRPLPGAARMYPETDILPVPVSQPYWESIAMPELLTDKAKRFVAEYGLDAGMARQMAFSEKLPLFERAVAEGVRPVFAARTILASLKELSRAGVTADAIPDDSVIAVMIAVEAGHAAKEAVADILSACARGMTLDEAVSTVAPAFSREELQTLVRGIVTDRAEFIKSRGKAALGPVMGVVMKEVRGRIDGKVVSEVLDEELGRIV</sequence>
<comment type="catalytic activity">
    <reaction evidence="5 6">
        <text>L-glutamyl-tRNA(Gln) + L-glutamine + ATP + H2O = L-glutaminyl-tRNA(Gln) + L-glutamate + ADP + phosphate + H(+)</text>
        <dbReference type="Rhea" id="RHEA:17521"/>
        <dbReference type="Rhea" id="RHEA-COMP:9681"/>
        <dbReference type="Rhea" id="RHEA-COMP:9684"/>
        <dbReference type="ChEBI" id="CHEBI:15377"/>
        <dbReference type="ChEBI" id="CHEBI:15378"/>
        <dbReference type="ChEBI" id="CHEBI:29985"/>
        <dbReference type="ChEBI" id="CHEBI:30616"/>
        <dbReference type="ChEBI" id="CHEBI:43474"/>
        <dbReference type="ChEBI" id="CHEBI:58359"/>
        <dbReference type="ChEBI" id="CHEBI:78520"/>
        <dbReference type="ChEBI" id="CHEBI:78521"/>
        <dbReference type="ChEBI" id="CHEBI:456216"/>
    </reaction>
</comment>